<organism evidence="7 8">
    <name type="scientific">Paraburkholderia humisilvae</name>
    <dbReference type="NCBI Taxonomy" id="627669"/>
    <lineage>
        <taxon>Bacteria</taxon>
        <taxon>Pseudomonadati</taxon>
        <taxon>Pseudomonadota</taxon>
        <taxon>Betaproteobacteria</taxon>
        <taxon>Burkholderiales</taxon>
        <taxon>Burkholderiaceae</taxon>
        <taxon>Paraburkholderia</taxon>
    </lineage>
</organism>
<dbReference type="GO" id="GO:0016618">
    <property type="term" value="F:hydroxypyruvate reductase [NAD(P)H] activity"/>
    <property type="evidence" value="ECO:0007669"/>
    <property type="project" value="UniProtKB-EC"/>
</dbReference>
<dbReference type="FunFam" id="3.40.50.720:FF:000203">
    <property type="entry name" value="D-3-phosphoglycerate dehydrogenase (SerA)"/>
    <property type="match status" value="1"/>
</dbReference>
<evidence type="ECO:0000256" key="4">
    <source>
        <dbReference type="RuleBase" id="RU003719"/>
    </source>
</evidence>
<dbReference type="Gene3D" id="3.40.50.720">
    <property type="entry name" value="NAD(P)-binding Rossmann-like Domain"/>
    <property type="match status" value="2"/>
</dbReference>
<keyword evidence="3" id="KW-0520">NAD</keyword>
<dbReference type="CDD" id="cd12169">
    <property type="entry name" value="PGDH_like_1"/>
    <property type="match status" value="1"/>
</dbReference>
<name>A0A6J5EAV3_9BURK</name>
<dbReference type="EC" id="1.1.1.81" evidence="7"/>
<evidence type="ECO:0000259" key="5">
    <source>
        <dbReference type="Pfam" id="PF00389"/>
    </source>
</evidence>
<dbReference type="EMBL" id="CADIKH010000019">
    <property type="protein sequence ID" value="CAB3762195.1"/>
    <property type="molecule type" value="Genomic_DNA"/>
</dbReference>
<feature type="domain" description="D-isomer specific 2-hydroxyacid dehydrogenase catalytic" evidence="5">
    <location>
        <begin position="31"/>
        <end position="318"/>
    </location>
</feature>
<keyword evidence="8" id="KW-1185">Reference proteome</keyword>
<reference evidence="7 8" key="1">
    <citation type="submission" date="2020-04" db="EMBL/GenBank/DDBJ databases">
        <authorList>
            <person name="De Canck E."/>
        </authorList>
    </citation>
    <scope>NUCLEOTIDE SEQUENCE [LARGE SCALE GENOMIC DNA]</scope>
    <source>
        <strain evidence="7 8">LMG 29542</strain>
    </source>
</reference>
<dbReference type="GO" id="GO:0051287">
    <property type="term" value="F:NAD binding"/>
    <property type="evidence" value="ECO:0007669"/>
    <property type="project" value="InterPro"/>
</dbReference>
<dbReference type="Proteomes" id="UP000494363">
    <property type="component" value="Unassembled WGS sequence"/>
</dbReference>
<dbReference type="InterPro" id="IPR050857">
    <property type="entry name" value="D-2-hydroxyacid_DH"/>
</dbReference>
<comment type="similarity">
    <text evidence="1 4">Belongs to the D-isomer specific 2-hydroxyacid dehydrogenase family.</text>
</comment>
<dbReference type="AlphaFoldDB" id="A0A6J5EAV3"/>
<evidence type="ECO:0000256" key="1">
    <source>
        <dbReference type="ARBA" id="ARBA00005854"/>
    </source>
</evidence>
<dbReference type="PANTHER" id="PTHR42789">
    <property type="entry name" value="D-ISOMER SPECIFIC 2-HYDROXYACID DEHYDROGENASE FAMILY PROTEIN (AFU_ORTHOLOGUE AFUA_6G10090)"/>
    <property type="match status" value="1"/>
</dbReference>
<dbReference type="InterPro" id="IPR036291">
    <property type="entry name" value="NAD(P)-bd_dom_sf"/>
</dbReference>
<gene>
    <name evidence="7" type="ORF">LMG29542_04275</name>
</gene>
<dbReference type="Pfam" id="PF02826">
    <property type="entry name" value="2-Hacid_dh_C"/>
    <property type="match status" value="1"/>
</dbReference>
<evidence type="ECO:0000313" key="8">
    <source>
        <dbReference type="Proteomes" id="UP000494363"/>
    </source>
</evidence>
<dbReference type="PANTHER" id="PTHR42789:SF1">
    <property type="entry name" value="D-ISOMER SPECIFIC 2-HYDROXYACID DEHYDROGENASE FAMILY PROTEIN (AFU_ORTHOLOGUE AFUA_6G10090)"/>
    <property type="match status" value="1"/>
</dbReference>
<dbReference type="RefSeq" id="WP_175228432.1">
    <property type="nucleotide sequence ID" value="NZ_CADIKH010000019.1"/>
</dbReference>
<keyword evidence="7" id="KW-0670">Pyruvate</keyword>
<dbReference type="InterPro" id="IPR006140">
    <property type="entry name" value="D-isomer_DH_NAD-bd"/>
</dbReference>
<protein>
    <submittedName>
        <fullName evidence="7">Hydroxypyruvate reductase</fullName>
        <ecNumber evidence="7">1.1.1.81</ecNumber>
    </submittedName>
</protein>
<sequence>MTTAAINIAVLDDYQQIAATLADWMSMRPQADTVFFHDHVADRDALVARLAPYDVIVLMRERTAFDADLIASLPRLKLIVTVGMWNAAIDLHAAKARGIIVSGTDASESAATPALTWGLILAITRNLHRESASVRAGGWQTGVGVDVNGKTLGLLGLGKIGAQVARFGTAFGMNVIAWSPNLTAERAAQAGARHVDKTALFREADVVSIHLKLGDRSRGLVGAAELATMKPTAYLINTSRGPIVSEPALIEALQTRRIAGAALDVFDEEPLPPAHPYRFLPNVLATPHIGYVTENTYRGAYPQIVEGIRAWLAGKPIRELEAS</sequence>
<dbReference type="SUPFAM" id="SSF52283">
    <property type="entry name" value="Formate/glycerate dehydrogenase catalytic domain-like"/>
    <property type="match status" value="1"/>
</dbReference>
<dbReference type="InterPro" id="IPR006139">
    <property type="entry name" value="D-isomer_2_OHA_DH_cat_dom"/>
</dbReference>
<feature type="domain" description="D-isomer specific 2-hydroxyacid dehydrogenase NAD-binding" evidence="6">
    <location>
        <begin position="118"/>
        <end position="290"/>
    </location>
</feature>
<dbReference type="Pfam" id="PF00389">
    <property type="entry name" value="2-Hacid_dh"/>
    <property type="match status" value="1"/>
</dbReference>
<evidence type="ECO:0000259" key="6">
    <source>
        <dbReference type="Pfam" id="PF02826"/>
    </source>
</evidence>
<evidence type="ECO:0000313" key="7">
    <source>
        <dbReference type="EMBL" id="CAB3762195.1"/>
    </source>
</evidence>
<evidence type="ECO:0000256" key="2">
    <source>
        <dbReference type="ARBA" id="ARBA00023002"/>
    </source>
</evidence>
<proteinExistence type="inferred from homology"/>
<accession>A0A6J5EAV3</accession>
<keyword evidence="2 4" id="KW-0560">Oxidoreductase</keyword>
<dbReference type="SUPFAM" id="SSF51735">
    <property type="entry name" value="NAD(P)-binding Rossmann-fold domains"/>
    <property type="match status" value="1"/>
</dbReference>
<evidence type="ECO:0000256" key="3">
    <source>
        <dbReference type="ARBA" id="ARBA00023027"/>
    </source>
</evidence>